<dbReference type="InterPro" id="IPR000276">
    <property type="entry name" value="GPCR_Rhodpsn"/>
</dbReference>
<accession>A0A813NM12</accession>
<evidence type="ECO:0000256" key="3">
    <source>
        <dbReference type="ARBA" id="ARBA00022692"/>
    </source>
</evidence>
<reference evidence="11" key="1">
    <citation type="submission" date="2021-02" db="EMBL/GenBank/DDBJ databases">
        <authorList>
            <person name="Nowell W R."/>
        </authorList>
    </citation>
    <scope>NUCLEOTIDE SEQUENCE</scope>
</reference>
<organism evidence="11 12">
    <name type="scientific">Adineta ricciae</name>
    <name type="common">Rotifer</name>
    <dbReference type="NCBI Taxonomy" id="249248"/>
    <lineage>
        <taxon>Eukaryota</taxon>
        <taxon>Metazoa</taxon>
        <taxon>Spiralia</taxon>
        <taxon>Gnathifera</taxon>
        <taxon>Rotifera</taxon>
        <taxon>Eurotatoria</taxon>
        <taxon>Bdelloidea</taxon>
        <taxon>Adinetida</taxon>
        <taxon>Adinetidae</taxon>
        <taxon>Adineta</taxon>
    </lineage>
</organism>
<evidence type="ECO:0000259" key="10">
    <source>
        <dbReference type="PROSITE" id="PS50262"/>
    </source>
</evidence>
<protein>
    <recommendedName>
        <fullName evidence="10">G-protein coupled receptors family 1 profile domain-containing protein</fullName>
    </recommendedName>
</protein>
<proteinExistence type="predicted"/>
<feature type="transmembrane region" description="Helical" evidence="9">
    <location>
        <begin position="150"/>
        <end position="172"/>
    </location>
</feature>
<dbReference type="Proteomes" id="UP000663852">
    <property type="component" value="Unassembled WGS sequence"/>
</dbReference>
<evidence type="ECO:0000256" key="6">
    <source>
        <dbReference type="ARBA" id="ARBA00023136"/>
    </source>
</evidence>
<feature type="transmembrane region" description="Helical" evidence="9">
    <location>
        <begin position="116"/>
        <end position="138"/>
    </location>
</feature>
<dbReference type="InterPro" id="IPR017452">
    <property type="entry name" value="GPCR_Rhodpsn_7TM"/>
</dbReference>
<feature type="transmembrane region" description="Helical" evidence="9">
    <location>
        <begin position="58"/>
        <end position="81"/>
    </location>
</feature>
<comment type="subcellular location">
    <subcellularLocation>
        <location evidence="1">Cell membrane</location>
        <topology evidence="1">Multi-pass membrane protein</topology>
    </subcellularLocation>
</comment>
<dbReference type="AlphaFoldDB" id="A0A813NM12"/>
<evidence type="ECO:0000313" key="12">
    <source>
        <dbReference type="Proteomes" id="UP000663852"/>
    </source>
</evidence>
<feature type="transmembrane region" description="Helical" evidence="9">
    <location>
        <begin position="24"/>
        <end position="46"/>
    </location>
</feature>
<evidence type="ECO:0000256" key="1">
    <source>
        <dbReference type="ARBA" id="ARBA00004651"/>
    </source>
</evidence>
<dbReference type="CDD" id="cd00637">
    <property type="entry name" value="7tm_classA_rhodopsin-like"/>
    <property type="match status" value="1"/>
</dbReference>
<evidence type="ECO:0000256" key="2">
    <source>
        <dbReference type="ARBA" id="ARBA00022475"/>
    </source>
</evidence>
<name>A0A813NM12_ADIRI</name>
<keyword evidence="7" id="KW-0675">Receptor</keyword>
<keyword evidence="6 9" id="KW-0472">Membrane</keyword>
<sequence length="203" mass="23699">MTFSIHRFFFIVYNTKPFFKSKKWVIICITSQWTSVVLLSLPILFYKVSICSDPAASRIYTCILVVLIPSLVTILLNAFIFHHIRSSSRRIQPQAIDTLTNNNANQQMKFSSREVALLKQMIFVFAVFIGGWGPIYFVRIINQYVDVHTVIYACSVLLCETALLSVVVHLFIHNHDLRHYLSNKIQHGWRVEHTRLEREAWVR</sequence>
<dbReference type="GO" id="GO:0005886">
    <property type="term" value="C:plasma membrane"/>
    <property type="evidence" value="ECO:0007669"/>
    <property type="project" value="UniProtKB-SubCell"/>
</dbReference>
<dbReference type="GO" id="GO:0004930">
    <property type="term" value="F:G protein-coupled receptor activity"/>
    <property type="evidence" value="ECO:0007669"/>
    <property type="project" value="UniProtKB-KW"/>
</dbReference>
<evidence type="ECO:0000256" key="4">
    <source>
        <dbReference type="ARBA" id="ARBA00022989"/>
    </source>
</evidence>
<evidence type="ECO:0000313" key="11">
    <source>
        <dbReference type="EMBL" id="CAF0741714.1"/>
    </source>
</evidence>
<dbReference type="PROSITE" id="PS50262">
    <property type="entry name" value="G_PROTEIN_RECEP_F1_2"/>
    <property type="match status" value="1"/>
</dbReference>
<gene>
    <name evidence="11" type="ORF">EDS130_LOCUS1775</name>
</gene>
<dbReference type="PANTHER" id="PTHR24228:SF59">
    <property type="entry name" value="NEUROPEPTIDE RECEPTOR 15"/>
    <property type="match status" value="1"/>
</dbReference>
<evidence type="ECO:0000256" key="9">
    <source>
        <dbReference type="SAM" id="Phobius"/>
    </source>
</evidence>
<dbReference type="OrthoDB" id="10032972at2759"/>
<evidence type="ECO:0000256" key="7">
    <source>
        <dbReference type="ARBA" id="ARBA00023170"/>
    </source>
</evidence>
<keyword evidence="5" id="KW-0297">G-protein coupled receptor</keyword>
<feature type="domain" description="G-protein coupled receptors family 1 profile" evidence="10">
    <location>
        <begin position="1"/>
        <end position="173"/>
    </location>
</feature>
<dbReference type="EMBL" id="CAJNOJ010000004">
    <property type="protein sequence ID" value="CAF0741714.1"/>
    <property type="molecule type" value="Genomic_DNA"/>
</dbReference>
<keyword evidence="4 9" id="KW-1133">Transmembrane helix</keyword>
<keyword evidence="2" id="KW-1003">Cell membrane</keyword>
<dbReference type="Gene3D" id="1.20.1070.10">
    <property type="entry name" value="Rhodopsin 7-helix transmembrane proteins"/>
    <property type="match status" value="1"/>
</dbReference>
<dbReference type="SUPFAM" id="SSF81321">
    <property type="entry name" value="Family A G protein-coupled receptor-like"/>
    <property type="match status" value="1"/>
</dbReference>
<dbReference type="PANTHER" id="PTHR24228">
    <property type="entry name" value="B2 BRADYKININ RECEPTOR/ANGIOTENSIN II RECEPTOR"/>
    <property type="match status" value="1"/>
</dbReference>
<keyword evidence="3 9" id="KW-0812">Transmembrane</keyword>
<evidence type="ECO:0000256" key="8">
    <source>
        <dbReference type="ARBA" id="ARBA00023224"/>
    </source>
</evidence>
<evidence type="ECO:0000256" key="5">
    <source>
        <dbReference type="ARBA" id="ARBA00023040"/>
    </source>
</evidence>
<comment type="caution">
    <text evidence="11">The sequence shown here is derived from an EMBL/GenBank/DDBJ whole genome shotgun (WGS) entry which is preliminary data.</text>
</comment>
<keyword evidence="8" id="KW-0807">Transducer</keyword>
<dbReference type="Pfam" id="PF00001">
    <property type="entry name" value="7tm_1"/>
    <property type="match status" value="1"/>
</dbReference>